<evidence type="ECO:0000256" key="4">
    <source>
        <dbReference type="ARBA" id="ARBA00022960"/>
    </source>
</evidence>
<protein>
    <recommendedName>
        <fullName evidence="8">L,D-TPase catalytic domain-containing protein</fullName>
    </recommendedName>
</protein>
<evidence type="ECO:0000256" key="7">
    <source>
        <dbReference type="PROSITE-ProRule" id="PRU01373"/>
    </source>
</evidence>
<dbReference type="UniPathway" id="UPA00219"/>
<evidence type="ECO:0000256" key="2">
    <source>
        <dbReference type="ARBA" id="ARBA00005992"/>
    </source>
</evidence>
<dbReference type="OrthoDB" id="9809748at2"/>
<dbReference type="PANTHER" id="PTHR36699">
    <property type="entry name" value="LD-TRANSPEPTIDASE"/>
    <property type="match status" value="1"/>
</dbReference>
<evidence type="ECO:0000313" key="10">
    <source>
        <dbReference type="Proteomes" id="UP000003374"/>
    </source>
</evidence>
<evidence type="ECO:0000259" key="8">
    <source>
        <dbReference type="PROSITE" id="PS52029"/>
    </source>
</evidence>
<evidence type="ECO:0000313" key="9">
    <source>
        <dbReference type="EMBL" id="EAR21970.1"/>
    </source>
</evidence>
<dbReference type="GO" id="GO:0071555">
    <property type="term" value="P:cell wall organization"/>
    <property type="evidence" value="ECO:0007669"/>
    <property type="project" value="UniProtKB-UniRule"/>
</dbReference>
<dbReference type="SUPFAM" id="SSF141523">
    <property type="entry name" value="L,D-transpeptidase catalytic domain-like"/>
    <property type="match status" value="1"/>
</dbReference>
<proteinExistence type="inferred from homology"/>
<feature type="active site" description="Nucleophile" evidence="7">
    <location>
        <position position="162"/>
    </location>
</feature>
<gene>
    <name evidence="9" type="ORF">NB231_06266</name>
</gene>
<dbReference type="GO" id="GO:0009252">
    <property type="term" value="P:peptidoglycan biosynthetic process"/>
    <property type="evidence" value="ECO:0007669"/>
    <property type="project" value="UniProtKB-UniPathway"/>
</dbReference>
<comment type="similarity">
    <text evidence="2">Belongs to the YkuD family.</text>
</comment>
<reference evidence="9 10" key="1">
    <citation type="submission" date="2006-02" db="EMBL/GenBank/DDBJ databases">
        <authorList>
            <person name="Waterbury J."/>
            <person name="Ferriera S."/>
            <person name="Johnson J."/>
            <person name="Kravitz S."/>
            <person name="Halpern A."/>
            <person name="Remington K."/>
            <person name="Beeson K."/>
            <person name="Tran B."/>
            <person name="Rogers Y.-H."/>
            <person name="Friedman R."/>
            <person name="Venter J.C."/>
        </authorList>
    </citation>
    <scope>NUCLEOTIDE SEQUENCE [LARGE SCALE GENOMIC DNA]</scope>
    <source>
        <strain evidence="9 10">Nb-231</strain>
    </source>
</reference>
<dbReference type="Gene3D" id="2.40.440.10">
    <property type="entry name" value="L,D-transpeptidase catalytic domain-like"/>
    <property type="match status" value="1"/>
</dbReference>
<dbReference type="eggNOG" id="COG3034">
    <property type="taxonomic scope" value="Bacteria"/>
</dbReference>
<dbReference type="PANTHER" id="PTHR36699:SF1">
    <property type="entry name" value="L,D-TRANSPEPTIDASE YAFK-RELATED"/>
    <property type="match status" value="1"/>
</dbReference>
<name>A4BQX0_9GAMM</name>
<keyword evidence="10" id="KW-1185">Reference proteome</keyword>
<feature type="domain" description="L,D-TPase catalytic" evidence="8">
    <location>
        <begin position="29"/>
        <end position="186"/>
    </location>
</feature>
<keyword evidence="5 7" id="KW-0573">Peptidoglycan synthesis</keyword>
<dbReference type="GO" id="GO:0004180">
    <property type="term" value="F:carboxypeptidase activity"/>
    <property type="evidence" value="ECO:0007669"/>
    <property type="project" value="UniProtKB-ARBA"/>
</dbReference>
<keyword evidence="4 7" id="KW-0133">Cell shape</keyword>
<evidence type="ECO:0000256" key="6">
    <source>
        <dbReference type="ARBA" id="ARBA00023316"/>
    </source>
</evidence>
<dbReference type="CDD" id="cd16913">
    <property type="entry name" value="YkuD_like"/>
    <property type="match status" value="1"/>
</dbReference>
<dbReference type="InterPro" id="IPR038063">
    <property type="entry name" value="Transpep_catalytic_dom"/>
</dbReference>
<dbReference type="Pfam" id="PF03734">
    <property type="entry name" value="YkuD"/>
    <property type="match status" value="1"/>
</dbReference>
<comment type="caution">
    <text evidence="9">The sequence shown here is derived from an EMBL/GenBank/DDBJ whole genome shotgun (WGS) entry which is preliminary data.</text>
</comment>
<dbReference type="GO" id="GO:0016740">
    <property type="term" value="F:transferase activity"/>
    <property type="evidence" value="ECO:0007669"/>
    <property type="project" value="UniProtKB-KW"/>
</dbReference>
<dbReference type="GO" id="GO:0008360">
    <property type="term" value="P:regulation of cell shape"/>
    <property type="evidence" value="ECO:0007669"/>
    <property type="project" value="UniProtKB-UniRule"/>
</dbReference>
<dbReference type="PROSITE" id="PS52029">
    <property type="entry name" value="LD_TPASE"/>
    <property type="match status" value="1"/>
</dbReference>
<dbReference type="STRING" id="314278.NB231_06266"/>
<organism evidence="9 10">
    <name type="scientific">Nitrococcus mobilis Nb-231</name>
    <dbReference type="NCBI Taxonomy" id="314278"/>
    <lineage>
        <taxon>Bacteria</taxon>
        <taxon>Pseudomonadati</taxon>
        <taxon>Pseudomonadota</taxon>
        <taxon>Gammaproteobacteria</taxon>
        <taxon>Chromatiales</taxon>
        <taxon>Ectothiorhodospiraceae</taxon>
        <taxon>Nitrococcus</taxon>
    </lineage>
</organism>
<dbReference type="HOGENOM" id="CLU_102842_3_0_6"/>
<comment type="pathway">
    <text evidence="1 7">Cell wall biogenesis; peptidoglycan biosynthesis.</text>
</comment>
<keyword evidence="6 7" id="KW-0961">Cell wall biogenesis/degradation</keyword>
<dbReference type="RefSeq" id="WP_005000612.1">
    <property type="nucleotide sequence ID" value="NZ_CH672427.1"/>
</dbReference>
<dbReference type="Proteomes" id="UP000003374">
    <property type="component" value="Unassembled WGS sequence"/>
</dbReference>
<evidence type="ECO:0000256" key="1">
    <source>
        <dbReference type="ARBA" id="ARBA00004752"/>
    </source>
</evidence>
<dbReference type="EMBL" id="AAOF01000005">
    <property type="protein sequence ID" value="EAR21970.1"/>
    <property type="molecule type" value="Genomic_DNA"/>
</dbReference>
<evidence type="ECO:0000256" key="5">
    <source>
        <dbReference type="ARBA" id="ARBA00022984"/>
    </source>
</evidence>
<feature type="active site" description="Proton donor/acceptor" evidence="7">
    <location>
        <position position="143"/>
    </location>
</feature>
<evidence type="ECO:0000256" key="3">
    <source>
        <dbReference type="ARBA" id="ARBA00022679"/>
    </source>
</evidence>
<accession>A4BQX0</accession>
<dbReference type="InterPro" id="IPR005490">
    <property type="entry name" value="LD_TPept_cat_dom"/>
</dbReference>
<keyword evidence="3" id="KW-0808">Transferase</keyword>
<sequence>MGAISTWRRGLALATLILFASAVRADSRVWVLIDTHRDRAEVLRGDQPLVRFPNISWGRGGVAPVHTAGDETTPLGHYRITRIKYHSRFHVFLELNYPTLTHLDRAFRDGIVDTMTYQDLLNYALAHGQLPQATELGGHIGIHGLGRADPAMHARFHWTQGCIALTDNQIDRLLDYVQVGTPVVIR</sequence>
<dbReference type="AlphaFoldDB" id="A4BQX0"/>